<dbReference type="OrthoDB" id="2438518at2759"/>
<accession>A0A9P6R3E6</accession>
<dbReference type="AlphaFoldDB" id="A0A9P6R3E6"/>
<feature type="region of interest" description="Disordered" evidence="1">
    <location>
        <begin position="1"/>
        <end position="45"/>
    </location>
</feature>
<name>A0A9P6R3E6_9FUNG</name>
<evidence type="ECO:0000313" key="3">
    <source>
        <dbReference type="Proteomes" id="UP000823405"/>
    </source>
</evidence>
<dbReference type="Proteomes" id="UP000823405">
    <property type="component" value="Unassembled WGS sequence"/>
</dbReference>
<evidence type="ECO:0000313" key="2">
    <source>
        <dbReference type="EMBL" id="KAG0308803.1"/>
    </source>
</evidence>
<keyword evidence="3" id="KW-1185">Reference proteome</keyword>
<feature type="region of interest" description="Disordered" evidence="1">
    <location>
        <begin position="182"/>
        <end position="206"/>
    </location>
</feature>
<protein>
    <submittedName>
        <fullName evidence="2">Uncharacterized protein</fullName>
    </submittedName>
</protein>
<reference evidence="2" key="1">
    <citation type="journal article" date="2020" name="Fungal Divers.">
        <title>Resolving the Mortierellaceae phylogeny through synthesis of multi-gene phylogenetics and phylogenomics.</title>
        <authorList>
            <person name="Vandepol N."/>
            <person name="Liber J."/>
            <person name="Desiro A."/>
            <person name="Na H."/>
            <person name="Kennedy M."/>
            <person name="Barry K."/>
            <person name="Grigoriev I.V."/>
            <person name="Miller A.N."/>
            <person name="O'Donnell K."/>
            <person name="Stajich J.E."/>
            <person name="Bonito G."/>
        </authorList>
    </citation>
    <scope>NUCLEOTIDE SEQUENCE</scope>
    <source>
        <strain evidence="2">NVP60</strain>
    </source>
</reference>
<comment type="caution">
    <text evidence="2">The sequence shown here is derived from an EMBL/GenBank/DDBJ whole genome shotgun (WGS) entry which is preliminary data.</text>
</comment>
<evidence type="ECO:0000256" key="1">
    <source>
        <dbReference type="SAM" id="MobiDB-lite"/>
    </source>
</evidence>
<sequence>METIYGIQADTDTLREAHEHQRRMQQRLQEQQSSVPEPPGSAKKTGLSVLKPAAAGATGAAATGLAKSRPIARSTSASALPPSTMMNLNTGSTSAVTGYSTPGSTGGGVGIDTGYSSPYFTGSAATSPFLTAIDHHHHHNTHSSGPAQLRSTTHSPALFSKFYDVEHRLPWLSLPGAVGSSTLNTNGGGGGAEGQTGMTVRNRRPPYHNLLNRNLRLILTTTNMRNTSWVHRSWQR</sequence>
<dbReference type="EMBL" id="JAAAIN010000972">
    <property type="protein sequence ID" value="KAG0308803.1"/>
    <property type="molecule type" value="Genomic_DNA"/>
</dbReference>
<gene>
    <name evidence="2" type="ORF">BGZ97_013250</name>
</gene>
<feature type="region of interest" description="Disordered" evidence="1">
    <location>
        <begin position="61"/>
        <end position="86"/>
    </location>
</feature>
<proteinExistence type="predicted"/>
<organism evidence="2 3">
    <name type="scientific">Linnemannia gamsii</name>
    <dbReference type="NCBI Taxonomy" id="64522"/>
    <lineage>
        <taxon>Eukaryota</taxon>
        <taxon>Fungi</taxon>
        <taxon>Fungi incertae sedis</taxon>
        <taxon>Mucoromycota</taxon>
        <taxon>Mortierellomycotina</taxon>
        <taxon>Mortierellomycetes</taxon>
        <taxon>Mortierellales</taxon>
        <taxon>Mortierellaceae</taxon>
        <taxon>Linnemannia</taxon>
    </lineage>
</organism>